<reference evidence="2 3" key="1">
    <citation type="journal article" date="2020" name="Nature">
        <title>Six reference-quality genomes reveal evolution of bat adaptations.</title>
        <authorList>
            <person name="Jebb D."/>
            <person name="Huang Z."/>
            <person name="Pippel M."/>
            <person name="Hughes G.M."/>
            <person name="Lavrichenko K."/>
            <person name="Devanna P."/>
            <person name="Winkler S."/>
            <person name="Jermiin L.S."/>
            <person name="Skirmuntt E.C."/>
            <person name="Katzourakis A."/>
            <person name="Burkitt-Gray L."/>
            <person name="Ray D.A."/>
            <person name="Sullivan K.A.M."/>
            <person name="Roscito J.G."/>
            <person name="Kirilenko B.M."/>
            <person name="Davalos L.M."/>
            <person name="Corthals A.P."/>
            <person name="Power M.L."/>
            <person name="Jones G."/>
            <person name="Ransome R.D."/>
            <person name="Dechmann D.K.N."/>
            <person name="Locatelli A.G."/>
            <person name="Puechmaille S.J."/>
            <person name="Fedrigo O."/>
            <person name="Jarvis E.D."/>
            <person name="Hiller M."/>
            <person name="Vernes S.C."/>
            <person name="Myers E.W."/>
            <person name="Teeling E.C."/>
        </authorList>
    </citation>
    <scope>NUCLEOTIDE SEQUENCE [LARGE SCALE GENOMIC DNA]</scope>
    <source>
        <strain evidence="2">MRouAeg1</strain>
        <tissue evidence="2">Muscle</tissue>
    </source>
</reference>
<accession>A0A7J8H1K7</accession>
<name>A0A7J8H1K7_ROUAE</name>
<dbReference type="AlphaFoldDB" id="A0A7J8H1K7"/>
<dbReference type="Proteomes" id="UP000593571">
    <property type="component" value="Unassembled WGS sequence"/>
</dbReference>
<evidence type="ECO:0000256" key="1">
    <source>
        <dbReference type="SAM" id="MobiDB-lite"/>
    </source>
</evidence>
<feature type="region of interest" description="Disordered" evidence="1">
    <location>
        <begin position="82"/>
        <end position="135"/>
    </location>
</feature>
<keyword evidence="3" id="KW-1185">Reference proteome</keyword>
<organism evidence="2 3">
    <name type="scientific">Rousettus aegyptiacus</name>
    <name type="common">Egyptian fruit bat</name>
    <name type="synonym">Pteropus aegyptiacus</name>
    <dbReference type="NCBI Taxonomy" id="9407"/>
    <lineage>
        <taxon>Eukaryota</taxon>
        <taxon>Metazoa</taxon>
        <taxon>Chordata</taxon>
        <taxon>Craniata</taxon>
        <taxon>Vertebrata</taxon>
        <taxon>Euteleostomi</taxon>
        <taxon>Mammalia</taxon>
        <taxon>Eutheria</taxon>
        <taxon>Laurasiatheria</taxon>
        <taxon>Chiroptera</taxon>
        <taxon>Yinpterochiroptera</taxon>
        <taxon>Pteropodoidea</taxon>
        <taxon>Pteropodidae</taxon>
        <taxon>Rousettinae</taxon>
        <taxon>Rousettus</taxon>
    </lineage>
</organism>
<evidence type="ECO:0000313" key="2">
    <source>
        <dbReference type="EMBL" id="KAF6466048.1"/>
    </source>
</evidence>
<sequence length="135" mass="14277">MRVLGWKEGNGCQPPVSRDAASRRPELGPTRSAPPRPRPRAAPRSPRPPGLAGLAAHHPWARPELRCRCLWREGSAQASAFKGPWTARWRTPAAKPAAPAQRTCLGPRAAPAKVPEGPGAPATPAPHPGQILAPS</sequence>
<dbReference type="EMBL" id="JACASE010000005">
    <property type="protein sequence ID" value="KAF6466048.1"/>
    <property type="molecule type" value="Genomic_DNA"/>
</dbReference>
<gene>
    <name evidence="2" type="ORF">HJG63_011375</name>
</gene>
<comment type="caution">
    <text evidence="2">The sequence shown here is derived from an EMBL/GenBank/DDBJ whole genome shotgun (WGS) entry which is preliminary data.</text>
</comment>
<feature type="region of interest" description="Disordered" evidence="1">
    <location>
        <begin position="1"/>
        <end position="58"/>
    </location>
</feature>
<protein>
    <submittedName>
        <fullName evidence="2">Uncharacterized protein</fullName>
    </submittedName>
</protein>
<evidence type="ECO:0000313" key="3">
    <source>
        <dbReference type="Proteomes" id="UP000593571"/>
    </source>
</evidence>
<proteinExistence type="predicted"/>